<dbReference type="InterPro" id="IPR001073">
    <property type="entry name" value="C1q_dom"/>
</dbReference>
<gene>
    <name evidence="8" type="ORF">HOLleu_36579</name>
</gene>
<feature type="signal peptide" evidence="6">
    <location>
        <begin position="1"/>
        <end position="25"/>
    </location>
</feature>
<dbReference type="InterPro" id="IPR050392">
    <property type="entry name" value="Collagen/C1q_domain"/>
</dbReference>
<dbReference type="PANTHER" id="PTHR15427">
    <property type="entry name" value="EMILIN ELASTIN MICROFIBRIL INTERFACE-LOCATED PROTEIN ELASTIN MICROFIBRIL INTERFACER"/>
    <property type="match status" value="1"/>
</dbReference>
<keyword evidence="3 6" id="KW-0732">Signal</keyword>
<dbReference type="OrthoDB" id="6090657at2759"/>
<feature type="compositionally biased region" description="Basic and acidic residues" evidence="5">
    <location>
        <begin position="35"/>
        <end position="46"/>
    </location>
</feature>
<dbReference type="Proteomes" id="UP001152320">
    <property type="component" value="Chromosome 19"/>
</dbReference>
<organism evidence="8 9">
    <name type="scientific">Holothuria leucospilota</name>
    <name type="common">Black long sea cucumber</name>
    <name type="synonym">Mertensiothuria leucospilota</name>
    <dbReference type="NCBI Taxonomy" id="206669"/>
    <lineage>
        <taxon>Eukaryota</taxon>
        <taxon>Metazoa</taxon>
        <taxon>Echinodermata</taxon>
        <taxon>Eleutherozoa</taxon>
        <taxon>Echinozoa</taxon>
        <taxon>Holothuroidea</taxon>
        <taxon>Aspidochirotacea</taxon>
        <taxon>Aspidochirotida</taxon>
        <taxon>Holothuriidae</taxon>
        <taxon>Holothuria</taxon>
    </lineage>
</organism>
<dbReference type="SMART" id="SM00110">
    <property type="entry name" value="C1Q"/>
    <property type="match status" value="1"/>
</dbReference>
<comment type="subcellular location">
    <subcellularLocation>
        <location evidence="1">Secreted</location>
    </subcellularLocation>
</comment>
<comment type="caution">
    <text evidence="8">The sequence shown here is derived from an EMBL/GenBank/DDBJ whole genome shotgun (WGS) entry which is preliminary data.</text>
</comment>
<protein>
    <submittedName>
        <fullName evidence="8">Complement C1q and tumor necrosis factor-related protein 9B</fullName>
    </submittedName>
</protein>
<dbReference type="PRINTS" id="PR00007">
    <property type="entry name" value="COMPLEMNTC1Q"/>
</dbReference>
<reference evidence="8" key="1">
    <citation type="submission" date="2021-10" db="EMBL/GenBank/DDBJ databases">
        <title>Tropical sea cucumber genome reveals ecological adaptation and Cuvierian tubules defense mechanism.</title>
        <authorList>
            <person name="Chen T."/>
        </authorList>
    </citation>
    <scope>NUCLEOTIDE SEQUENCE</scope>
    <source>
        <strain evidence="8">Nanhai2018</strain>
        <tissue evidence="8">Muscle</tissue>
    </source>
</reference>
<keyword evidence="4" id="KW-0176">Collagen</keyword>
<evidence type="ECO:0000313" key="9">
    <source>
        <dbReference type="Proteomes" id="UP001152320"/>
    </source>
</evidence>
<keyword evidence="9" id="KW-1185">Reference proteome</keyword>
<evidence type="ECO:0000256" key="6">
    <source>
        <dbReference type="SAM" id="SignalP"/>
    </source>
</evidence>
<evidence type="ECO:0000256" key="5">
    <source>
        <dbReference type="SAM" id="MobiDB-lite"/>
    </source>
</evidence>
<dbReference type="AlphaFoldDB" id="A0A9Q0YNW3"/>
<sequence>MDTYFLCTRHLVLTFLLSLSLGSVADDVSQQSPDNDIRQSDTRRVNECFSPTEGIPGPPGPPGEFGEPGEPGVKGLDGLHGRDGIPGKNFTVSALNGDRGERGQAGPVGQRGSAGSMGLAGPTGDRGPVGPVGPSGENVARSPDGYRRGETGFPGAQGSPGVKGVRGISGKDGECKCSPEEGDKNLDSSTLHFSAFSVARHSSLLSTNGDEIIWWDHVFTNAGGDFVPETGIFTCEIPGYYYFAFHIQKMSDSANPLVQLMLNGVHVGSALEYGDVDDDDSTTNSVVIHLESRDQVWLQLYDATGFHGSHNGFTTFLGYLAAAD</sequence>
<evidence type="ECO:0000256" key="1">
    <source>
        <dbReference type="ARBA" id="ARBA00004613"/>
    </source>
</evidence>
<evidence type="ECO:0000256" key="4">
    <source>
        <dbReference type="ARBA" id="ARBA00023119"/>
    </source>
</evidence>
<dbReference type="Pfam" id="PF00386">
    <property type="entry name" value="C1q"/>
    <property type="match status" value="1"/>
</dbReference>
<evidence type="ECO:0000259" key="7">
    <source>
        <dbReference type="PROSITE" id="PS50871"/>
    </source>
</evidence>
<accession>A0A9Q0YNW3</accession>
<dbReference type="GO" id="GO:0005581">
    <property type="term" value="C:collagen trimer"/>
    <property type="evidence" value="ECO:0007669"/>
    <property type="project" value="UniProtKB-KW"/>
</dbReference>
<proteinExistence type="predicted"/>
<keyword evidence="2" id="KW-0964">Secreted</keyword>
<dbReference type="PANTHER" id="PTHR15427:SF52">
    <property type="entry name" value="C1Q DOMAIN-CONTAINING PROTEIN"/>
    <property type="match status" value="1"/>
</dbReference>
<dbReference type="Pfam" id="PF01391">
    <property type="entry name" value="Collagen"/>
    <property type="match status" value="1"/>
</dbReference>
<dbReference type="SUPFAM" id="SSF49842">
    <property type="entry name" value="TNF-like"/>
    <property type="match status" value="1"/>
</dbReference>
<feature type="chain" id="PRO_5040467327" evidence="6">
    <location>
        <begin position="26"/>
        <end position="324"/>
    </location>
</feature>
<dbReference type="EMBL" id="JAIZAY010000019">
    <property type="protein sequence ID" value="KAJ8023984.1"/>
    <property type="molecule type" value="Genomic_DNA"/>
</dbReference>
<evidence type="ECO:0000313" key="8">
    <source>
        <dbReference type="EMBL" id="KAJ8023984.1"/>
    </source>
</evidence>
<name>A0A9Q0YNW3_HOLLE</name>
<dbReference type="InterPro" id="IPR008983">
    <property type="entry name" value="Tumour_necrosis_fac-like_dom"/>
</dbReference>
<dbReference type="PROSITE" id="PS50871">
    <property type="entry name" value="C1Q"/>
    <property type="match status" value="1"/>
</dbReference>
<dbReference type="InterPro" id="IPR008160">
    <property type="entry name" value="Collagen"/>
</dbReference>
<evidence type="ECO:0000256" key="3">
    <source>
        <dbReference type="ARBA" id="ARBA00022729"/>
    </source>
</evidence>
<dbReference type="Gene3D" id="2.60.120.40">
    <property type="match status" value="1"/>
</dbReference>
<feature type="domain" description="C1q" evidence="7">
    <location>
        <begin position="189"/>
        <end position="324"/>
    </location>
</feature>
<feature type="region of interest" description="Disordered" evidence="5">
    <location>
        <begin position="26"/>
        <end position="168"/>
    </location>
</feature>
<evidence type="ECO:0000256" key="2">
    <source>
        <dbReference type="ARBA" id="ARBA00022525"/>
    </source>
</evidence>